<keyword evidence="1" id="KW-1133">Transmembrane helix</keyword>
<keyword evidence="1" id="KW-0472">Membrane</keyword>
<accession>A0A7S2L5N6</accession>
<dbReference type="AlphaFoldDB" id="A0A7S2L5N6"/>
<dbReference type="EMBL" id="HBGW01057361">
    <property type="protein sequence ID" value="CAD9596618.1"/>
    <property type="molecule type" value="Transcribed_RNA"/>
</dbReference>
<sequence>MPAYLKDYIEQSQPRKDILIEMITMQVCPSMYSDHTKPQWAPQFTTKLSIQQRVQYYLQGNDKTCMSGKPAFGEVYNYILNYIYGQFTPNLKPYMAGEGGKTRAQWAQELYEYATDPERAQADATTDASNQVVKKNSHTLSCLTDAYFPDATALKAGEKRKQTLSERYAQVIACQVKDISRIYATSLDVGDMRDVIYRVLVKLWDYSANMPGDLAKLIHDAYAEMQVRRSAGIAQELGDLIDELAEAWKKSAGDSPSSWDHIAKWIADNPKWSSGLRAFWTFVGASCSVLIATIGTVYLFENWGSIDTEWKVFFISASFYHVLKAVKLFWKFGIDAKKWWANYQQYVEDGTMDLRLSESQEFFMTIEEYDAQVVEDVGKEVADELEQAFIDTGGEEELMSSVLAKRAPEQMGQQVAKTGNFSKFFATYFKGLVAVIGVVVVVICVVATVIQIVKEWNTEDKGLIALDILAAVAGFFEASAAACTIVGVEVALMGVMNIIPIVGQIAAVLGLVFFVIAAAIRGNKLDPVQLWVKNDGKPKLEAVNVPSADWLDKHPTNYDKVMGGSSGQGIVVGDRILCLEDDLEGLARALGAEADNEAAHPALSVTTAAGPTTQKACYNLGVWPFLS</sequence>
<proteinExistence type="predicted"/>
<evidence type="ECO:0000256" key="1">
    <source>
        <dbReference type="SAM" id="Phobius"/>
    </source>
</evidence>
<name>A0A7S2L5N6_9DINO</name>
<reference evidence="2" key="1">
    <citation type="submission" date="2021-01" db="EMBL/GenBank/DDBJ databases">
        <authorList>
            <person name="Corre E."/>
            <person name="Pelletier E."/>
            <person name="Niang G."/>
            <person name="Scheremetjew M."/>
            <person name="Finn R."/>
            <person name="Kale V."/>
            <person name="Holt S."/>
            <person name="Cochrane G."/>
            <person name="Meng A."/>
            <person name="Brown T."/>
            <person name="Cohen L."/>
        </authorList>
    </citation>
    <scope>NUCLEOTIDE SEQUENCE</scope>
    <source>
        <strain evidence="2">RCC3387</strain>
    </source>
</reference>
<feature type="transmembrane region" description="Helical" evidence="1">
    <location>
        <begin position="464"/>
        <end position="486"/>
    </location>
</feature>
<feature type="transmembrane region" description="Helical" evidence="1">
    <location>
        <begin position="498"/>
        <end position="520"/>
    </location>
</feature>
<feature type="transmembrane region" description="Helical" evidence="1">
    <location>
        <begin position="432"/>
        <end position="452"/>
    </location>
</feature>
<evidence type="ECO:0000313" key="2">
    <source>
        <dbReference type="EMBL" id="CAD9596618.1"/>
    </source>
</evidence>
<feature type="transmembrane region" description="Helical" evidence="1">
    <location>
        <begin position="279"/>
        <end position="300"/>
    </location>
</feature>
<organism evidence="2">
    <name type="scientific">Zooxanthella nutricula</name>
    <dbReference type="NCBI Taxonomy" id="1333877"/>
    <lineage>
        <taxon>Eukaryota</taxon>
        <taxon>Sar</taxon>
        <taxon>Alveolata</taxon>
        <taxon>Dinophyceae</taxon>
        <taxon>Peridiniales</taxon>
        <taxon>Peridiniales incertae sedis</taxon>
        <taxon>Zooxanthella</taxon>
    </lineage>
</organism>
<gene>
    <name evidence="2" type="ORF">BRAN1462_LOCUS36462</name>
</gene>
<keyword evidence="1" id="KW-0812">Transmembrane</keyword>
<protein>
    <submittedName>
        <fullName evidence="2">Uncharacterized protein</fullName>
    </submittedName>
</protein>